<dbReference type="RefSeq" id="WP_078109857.1">
    <property type="nucleotide sequence ID" value="NZ_CP065424.1"/>
</dbReference>
<evidence type="ECO:0000313" key="2">
    <source>
        <dbReference type="Proteomes" id="UP000189761"/>
    </source>
</evidence>
<dbReference type="Proteomes" id="UP000189761">
    <property type="component" value="Unassembled WGS sequence"/>
</dbReference>
<organism evidence="1 2">
    <name type="scientific">Heyndrickxia oleronia</name>
    <dbReference type="NCBI Taxonomy" id="38875"/>
    <lineage>
        <taxon>Bacteria</taxon>
        <taxon>Bacillati</taxon>
        <taxon>Bacillota</taxon>
        <taxon>Bacilli</taxon>
        <taxon>Bacillales</taxon>
        <taxon>Bacillaceae</taxon>
        <taxon>Heyndrickxia</taxon>
    </lineage>
</organism>
<proteinExistence type="predicted"/>
<gene>
    <name evidence="1" type="ORF">BWZ43_07215</name>
</gene>
<reference evidence="1 2" key="1">
    <citation type="submission" date="2017-01" db="EMBL/GenBank/DDBJ databases">
        <title>Draft genome sequence of Bacillus oleronius.</title>
        <authorList>
            <person name="Allam M."/>
        </authorList>
    </citation>
    <scope>NUCLEOTIDE SEQUENCE [LARGE SCALE GENOMIC DNA]</scope>
    <source>
        <strain evidence="1 2">DSM 9356</strain>
    </source>
</reference>
<evidence type="ECO:0000313" key="1">
    <source>
        <dbReference type="EMBL" id="OOP69030.1"/>
    </source>
</evidence>
<evidence type="ECO:0008006" key="3">
    <source>
        <dbReference type="Google" id="ProtNLM"/>
    </source>
</evidence>
<dbReference type="EMBL" id="MTLA01000069">
    <property type="protein sequence ID" value="OOP69030.1"/>
    <property type="molecule type" value="Genomic_DNA"/>
</dbReference>
<protein>
    <recommendedName>
        <fullName evidence="3">DUF2777 domain-containing protein</fullName>
    </recommendedName>
</protein>
<keyword evidence="2" id="KW-1185">Reference proteome</keyword>
<comment type="caution">
    <text evidence="1">The sequence shown here is derived from an EMBL/GenBank/DDBJ whole genome shotgun (WGS) entry which is preliminary data.</text>
</comment>
<name>A0A8E2IAK7_9BACI</name>
<accession>A0A8E2IAK7</accession>
<dbReference type="InterPro" id="IPR024488">
    <property type="entry name" value="DUF2777"/>
</dbReference>
<sequence length="187" mass="22553">MGQLQRMQLIEHQSRAFLEGVIENINDQWVFFDYETDEAMMLEHYIDQEIEIYFQHKWIKGILEEDGRLNHKNETIFLLDKMKVRMRKQIVFSLQMLLDEFDDDVFLQFLSTLNTLDFSIYDCIFCHNHLSFLDNLDKKQGVNILIFDNEESVVAVQHHFIYENEKQDRFEFTLSTGKRVVIDKMLK</sequence>
<dbReference type="AlphaFoldDB" id="A0A8E2IAK7"/>
<dbReference type="Pfam" id="PF10949">
    <property type="entry name" value="DUF2777"/>
    <property type="match status" value="1"/>
</dbReference>